<dbReference type="EC" id="5.1.3.4" evidence="4"/>
<evidence type="ECO:0000313" key="9">
    <source>
        <dbReference type="Proteomes" id="UP000000379"/>
    </source>
</evidence>
<evidence type="ECO:0000256" key="4">
    <source>
        <dbReference type="ARBA" id="ARBA00013186"/>
    </source>
</evidence>
<comment type="cofactor">
    <cofactor evidence="2">
        <name>Zn(2+)</name>
        <dbReference type="ChEBI" id="CHEBI:29105"/>
    </cofactor>
</comment>
<reference evidence="9" key="1">
    <citation type="submission" date="2010-05" db="EMBL/GenBank/DDBJ databases">
        <title>The complete genome of Truepera radiovictris DSM 17093.</title>
        <authorList>
            <consortium name="US DOE Joint Genome Institute (JGI-PGF)"/>
            <person name="Lucas S."/>
            <person name="Copeland A."/>
            <person name="Lapidus A."/>
            <person name="Glavina del Rio T."/>
            <person name="Dalin E."/>
            <person name="Tice H."/>
            <person name="Bruce D."/>
            <person name="Goodwin L."/>
            <person name="Pitluck S."/>
            <person name="Kyrpides N."/>
            <person name="Mavromatis K."/>
            <person name="Ovchinnikova G."/>
            <person name="Munk A.C."/>
            <person name="Detter J.C."/>
            <person name="Han C."/>
            <person name="Tapia R."/>
            <person name="Land M."/>
            <person name="Hauser L."/>
            <person name="Markowitz V."/>
            <person name="Cheng J.-F."/>
            <person name="Hugenholtz P."/>
            <person name="Woyke T."/>
            <person name="Wu D."/>
            <person name="Tindall B."/>
            <person name="Pomrenke H.G."/>
            <person name="Brambilla E."/>
            <person name="Klenk H.-P."/>
            <person name="Eisen J.A."/>
        </authorList>
    </citation>
    <scope>NUCLEOTIDE SEQUENCE [LARGE SCALE GENOMIC DNA]</scope>
    <source>
        <strain evidence="9">DSM 17093 / CIP 108686 / LMG 22925 / RQ-24</strain>
    </source>
</reference>
<proteinExistence type="inferred from homology"/>
<dbReference type="KEGG" id="tra:Trad_1488"/>
<dbReference type="InterPro" id="IPR001303">
    <property type="entry name" value="Aldolase_II/adducin_N"/>
</dbReference>
<dbReference type="eggNOG" id="COG0235">
    <property type="taxonomic scope" value="Bacteria"/>
</dbReference>
<dbReference type="InterPro" id="IPR050197">
    <property type="entry name" value="Aldolase_class_II_sugar_metab"/>
</dbReference>
<keyword evidence="6" id="KW-0862">Zinc</keyword>
<gene>
    <name evidence="8" type="ordered locus">Trad_1488</name>
</gene>
<dbReference type="GO" id="GO:0016832">
    <property type="term" value="F:aldehyde-lyase activity"/>
    <property type="evidence" value="ECO:0007669"/>
    <property type="project" value="TreeGrafter"/>
</dbReference>
<dbReference type="SMART" id="SM01007">
    <property type="entry name" value="Aldolase_II"/>
    <property type="match status" value="1"/>
</dbReference>
<evidence type="ECO:0000313" key="8">
    <source>
        <dbReference type="EMBL" id="ADI14609.1"/>
    </source>
</evidence>
<evidence type="ECO:0000256" key="5">
    <source>
        <dbReference type="ARBA" id="ARBA00022723"/>
    </source>
</evidence>
<dbReference type="STRING" id="649638.Trad_1488"/>
<dbReference type="Proteomes" id="UP000000379">
    <property type="component" value="Chromosome"/>
</dbReference>
<evidence type="ECO:0000259" key="7">
    <source>
        <dbReference type="SMART" id="SM01007"/>
    </source>
</evidence>
<dbReference type="AlphaFoldDB" id="D7CXK7"/>
<organism evidence="8 9">
    <name type="scientific">Truepera radiovictrix (strain DSM 17093 / CIP 108686 / LMG 22925 / RQ-24)</name>
    <dbReference type="NCBI Taxonomy" id="649638"/>
    <lineage>
        <taxon>Bacteria</taxon>
        <taxon>Thermotogati</taxon>
        <taxon>Deinococcota</taxon>
        <taxon>Deinococci</taxon>
        <taxon>Trueperales</taxon>
        <taxon>Trueperaceae</taxon>
        <taxon>Truepera</taxon>
    </lineage>
</organism>
<protein>
    <recommendedName>
        <fullName evidence="4">L-ribulose-5-phosphate 4-epimerase</fullName>
        <ecNumber evidence="4">5.1.3.4</ecNumber>
    </recommendedName>
</protein>
<feature type="domain" description="Class II aldolase/adducin N-terminal" evidence="7">
    <location>
        <begin position="9"/>
        <end position="188"/>
    </location>
</feature>
<accession>D7CXK7</accession>
<dbReference type="GO" id="GO:0008742">
    <property type="term" value="F:L-ribulose-phosphate 4-epimerase activity"/>
    <property type="evidence" value="ECO:0007669"/>
    <property type="project" value="UniProtKB-EC"/>
</dbReference>
<dbReference type="Gene3D" id="3.40.225.10">
    <property type="entry name" value="Class II aldolase/adducin N-terminal domain"/>
    <property type="match status" value="1"/>
</dbReference>
<dbReference type="GO" id="GO:0005829">
    <property type="term" value="C:cytosol"/>
    <property type="evidence" value="ECO:0007669"/>
    <property type="project" value="TreeGrafter"/>
</dbReference>
<evidence type="ECO:0000256" key="1">
    <source>
        <dbReference type="ARBA" id="ARBA00001726"/>
    </source>
</evidence>
<evidence type="ECO:0000256" key="6">
    <source>
        <dbReference type="ARBA" id="ARBA00022833"/>
    </source>
</evidence>
<comment type="similarity">
    <text evidence="3">Belongs to the aldolase class II family. AraD/FucA subfamily.</text>
</comment>
<dbReference type="HOGENOM" id="CLU_006033_3_0_0"/>
<sequence length="217" mass="23314">MSDASELRREVCALHAYLPAHRLVAWTSGNLSGRAPGAKTMLIKPSGVMFEDLTPESLCEVDIETLEARGPYKVSSDTATHAYIYRHMPEVGGVVHTHSPYATAFAAVGREIPCFLTAMADEFGGPIPCGGFALIGGEEIGREVVRVLRGHRSPAVVMQNHGVFALGPTPRAALKAAVMCEDVARTSFLALQLGTPVPLAQEAIDKLHERYTTVYGQ</sequence>
<dbReference type="NCBIfam" id="NF005123">
    <property type="entry name" value="PRK06557.1"/>
    <property type="match status" value="1"/>
</dbReference>
<evidence type="ECO:0000256" key="2">
    <source>
        <dbReference type="ARBA" id="ARBA00001947"/>
    </source>
</evidence>
<reference evidence="8 9" key="2">
    <citation type="journal article" date="2011" name="Stand. Genomic Sci.">
        <title>Complete genome sequence of Truepera radiovictrix type strain (RQ-24).</title>
        <authorList>
            <person name="Ivanova N."/>
            <person name="Rohde C."/>
            <person name="Munk C."/>
            <person name="Nolan M."/>
            <person name="Lucas S."/>
            <person name="Del Rio T.G."/>
            <person name="Tice H."/>
            <person name="Deshpande S."/>
            <person name="Cheng J.F."/>
            <person name="Tapia R."/>
            <person name="Han C."/>
            <person name="Goodwin L."/>
            <person name="Pitluck S."/>
            <person name="Liolios K."/>
            <person name="Mavromatis K."/>
            <person name="Mikhailova N."/>
            <person name="Pati A."/>
            <person name="Chen A."/>
            <person name="Palaniappan K."/>
            <person name="Land M."/>
            <person name="Hauser L."/>
            <person name="Chang Y.J."/>
            <person name="Jeffries C.D."/>
            <person name="Brambilla E."/>
            <person name="Rohde M."/>
            <person name="Goker M."/>
            <person name="Tindall B.J."/>
            <person name="Woyke T."/>
            <person name="Bristow J."/>
            <person name="Eisen J.A."/>
            <person name="Markowitz V."/>
            <person name="Hugenholtz P."/>
            <person name="Kyrpides N.C."/>
            <person name="Klenk H.P."/>
            <person name="Lapidus A."/>
        </authorList>
    </citation>
    <scope>NUCLEOTIDE SEQUENCE [LARGE SCALE GENOMIC DNA]</scope>
    <source>
        <strain evidence="9">DSM 17093 / CIP 108686 / LMG 22925 / RQ-24</strain>
    </source>
</reference>
<dbReference type="EMBL" id="CP002049">
    <property type="protein sequence ID" value="ADI14609.1"/>
    <property type="molecule type" value="Genomic_DNA"/>
</dbReference>
<evidence type="ECO:0000256" key="3">
    <source>
        <dbReference type="ARBA" id="ARBA00010037"/>
    </source>
</evidence>
<dbReference type="RefSeq" id="WP_013177977.1">
    <property type="nucleotide sequence ID" value="NC_014221.1"/>
</dbReference>
<dbReference type="PANTHER" id="PTHR22789">
    <property type="entry name" value="FUCULOSE PHOSPHATE ALDOLASE"/>
    <property type="match status" value="1"/>
</dbReference>
<dbReference type="PANTHER" id="PTHR22789:SF8">
    <property type="entry name" value="L-RIBULOSE-5-PHOSPHATE 4-EPIMERASE SGBE"/>
    <property type="match status" value="1"/>
</dbReference>
<dbReference type="GO" id="GO:0019323">
    <property type="term" value="P:pentose catabolic process"/>
    <property type="evidence" value="ECO:0007669"/>
    <property type="project" value="TreeGrafter"/>
</dbReference>
<dbReference type="SUPFAM" id="SSF53639">
    <property type="entry name" value="AraD/HMP-PK domain-like"/>
    <property type="match status" value="1"/>
</dbReference>
<dbReference type="InterPro" id="IPR036409">
    <property type="entry name" value="Aldolase_II/adducin_N_sf"/>
</dbReference>
<dbReference type="Pfam" id="PF00596">
    <property type="entry name" value="Aldolase_II"/>
    <property type="match status" value="1"/>
</dbReference>
<comment type="catalytic activity">
    <reaction evidence="1">
        <text>L-ribulose 5-phosphate = D-xylulose 5-phosphate</text>
        <dbReference type="Rhea" id="RHEA:22368"/>
        <dbReference type="ChEBI" id="CHEBI:57737"/>
        <dbReference type="ChEBI" id="CHEBI:58226"/>
        <dbReference type="EC" id="5.1.3.4"/>
    </reaction>
</comment>
<keyword evidence="9" id="KW-1185">Reference proteome</keyword>
<keyword evidence="5" id="KW-0479">Metal-binding</keyword>
<name>D7CXK7_TRURR</name>
<dbReference type="GO" id="GO:0046872">
    <property type="term" value="F:metal ion binding"/>
    <property type="evidence" value="ECO:0007669"/>
    <property type="project" value="UniProtKB-KW"/>
</dbReference>